<dbReference type="GO" id="GO:0016758">
    <property type="term" value="F:hexosyltransferase activity"/>
    <property type="evidence" value="ECO:0007669"/>
    <property type="project" value="InterPro"/>
</dbReference>
<evidence type="ECO:0008006" key="7">
    <source>
        <dbReference type="Google" id="ProtNLM"/>
    </source>
</evidence>
<keyword evidence="2" id="KW-0808">Transferase</keyword>
<dbReference type="InterPro" id="IPR004276">
    <property type="entry name" value="GlycoTrans_28_N"/>
</dbReference>
<dbReference type="Gene3D" id="3.40.50.2000">
    <property type="entry name" value="Glycogen Phosphorylase B"/>
    <property type="match status" value="2"/>
</dbReference>
<feature type="domain" description="Glycosyl transferase family 28 C-terminal" evidence="4">
    <location>
        <begin position="252"/>
        <end position="325"/>
    </location>
</feature>
<dbReference type="EMBL" id="JMKI01000037">
    <property type="protein sequence ID" value="KEJ91886.1"/>
    <property type="molecule type" value="Genomic_DNA"/>
</dbReference>
<gene>
    <name evidence="5" type="ORF">EH55_07910</name>
</gene>
<protein>
    <recommendedName>
        <fullName evidence="7">Glycosyl transferase family 28 C-terminal domain-containing protein</fullName>
    </recommendedName>
</protein>
<evidence type="ECO:0000259" key="3">
    <source>
        <dbReference type="Pfam" id="PF03033"/>
    </source>
</evidence>
<evidence type="ECO:0000256" key="2">
    <source>
        <dbReference type="ARBA" id="ARBA00022679"/>
    </source>
</evidence>
<dbReference type="SUPFAM" id="SSF53756">
    <property type="entry name" value="UDP-Glycosyltransferase/glycogen phosphorylase"/>
    <property type="match status" value="1"/>
</dbReference>
<dbReference type="Pfam" id="PF03033">
    <property type="entry name" value="Glyco_transf_28"/>
    <property type="match status" value="1"/>
</dbReference>
<evidence type="ECO:0000259" key="4">
    <source>
        <dbReference type="Pfam" id="PF04101"/>
    </source>
</evidence>
<dbReference type="RefSeq" id="WP_051682815.1">
    <property type="nucleotide sequence ID" value="NZ_CAMETI010000006.1"/>
</dbReference>
<dbReference type="eggNOG" id="COG0707">
    <property type="taxonomic scope" value="Bacteria"/>
</dbReference>
<evidence type="ECO:0000313" key="5">
    <source>
        <dbReference type="EMBL" id="KEJ91886.1"/>
    </source>
</evidence>
<dbReference type="STRING" id="2754.EH55_07910"/>
<dbReference type="PANTHER" id="PTHR21015">
    <property type="entry name" value="UDP-N-ACETYLGLUCOSAMINE--N-ACETYLMURAMYL-(PENTAPEPTIDE) PYROPHOSPHORYL-UNDECAPRENOL N-ACETYLGLUCOSAMINE TRANSFERASE 1"/>
    <property type="match status" value="1"/>
</dbReference>
<dbReference type="InterPro" id="IPR007235">
    <property type="entry name" value="Glyco_trans_28_C"/>
</dbReference>
<dbReference type="GeneID" id="90984165"/>
<proteinExistence type="predicted"/>
<dbReference type="GO" id="GO:0005975">
    <property type="term" value="P:carbohydrate metabolic process"/>
    <property type="evidence" value="ECO:0007669"/>
    <property type="project" value="InterPro"/>
</dbReference>
<dbReference type="AlphaFoldDB" id="A0A073IQY1"/>
<dbReference type="Proteomes" id="UP000027665">
    <property type="component" value="Unassembled WGS sequence"/>
</dbReference>
<dbReference type="GO" id="GO:1901137">
    <property type="term" value="P:carbohydrate derivative biosynthetic process"/>
    <property type="evidence" value="ECO:0007669"/>
    <property type="project" value="UniProtKB-ARBA"/>
</dbReference>
<reference evidence="5 6" key="1">
    <citation type="submission" date="2014-04" db="EMBL/GenBank/DDBJ databases">
        <title>Draft Genome Sequence of Synergistes jonesii.</title>
        <authorList>
            <person name="Coil D.A."/>
            <person name="Eisen J.A."/>
            <person name="Holland-Moritz H.E."/>
        </authorList>
    </citation>
    <scope>NUCLEOTIDE SEQUENCE [LARGE SCALE GENOMIC DNA]</scope>
    <source>
        <strain evidence="5 6">78-1</strain>
    </source>
</reference>
<evidence type="ECO:0000313" key="6">
    <source>
        <dbReference type="Proteomes" id="UP000027665"/>
    </source>
</evidence>
<organism evidence="5 6">
    <name type="scientific">Synergistes jonesii</name>
    <dbReference type="NCBI Taxonomy" id="2754"/>
    <lineage>
        <taxon>Bacteria</taxon>
        <taxon>Thermotogati</taxon>
        <taxon>Synergistota</taxon>
        <taxon>Synergistia</taxon>
        <taxon>Synergistales</taxon>
        <taxon>Synergistaceae</taxon>
        <taxon>Synergistes</taxon>
    </lineage>
</organism>
<dbReference type="OrthoDB" id="9808936at2"/>
<dbReference type="CDD" id="cd03785">
    <property type="entry name" value="GT28_MurG"/>
    <property type="match status" value="1"/>
</dbReference>
<feature type="domain" description="Glycosyltransferase family 28 N-terminal" evidence="3">
    <location>
        <begin position="9"/>
        <end position="143"/>
    </location>
</feature>
<comment type="caution">
    <text evidence="5">The sequence shown here is derived from an EMBL/GenBank/DDBJ whole genome shotgun (WGS) entry which is preliminary data.</text>
</comment>
<keyword evidence="6" id="KW-1185">Reference proteome</keyword>
<accession>A0A073IQY1</accession>
<dbReference type="PANTHER" id="PTHR21015:SF22">
    <property type="entry name" value="GLYCOSYLTRANSFERASE"/>
    <property type="match status" value="1"/>
</dbReference>
<evidence type="ECO:0000256" key="1">
    <source>
        <dbReference type="ARBA" id="ARBA00022676"/>
    </source>
</evidence>
<dbReference type="Pfam" id="PF04101">
    <property type="entry name" value="Glyco_tran_28_C"/>
    <property type="match status" value="1"/>
</dbReference>
<sequence length="354" mass="38688">MARDKTRLLLAAGGTGGHIWPAIAFGAWIKRHHPECELSYVCGARPMELEMYSSAGISPLVLPVDGSPLSGRLAVKCGRAKQIFSAYRSAREEISRFRPDAALLFGGYLSFPLIAACKRSRVRCAMHEQNARAGKVTRLAAKLGMEIYSGWRDCLPLSQKKYLYTGVPVRNFTRLSQRDAWQILGFPEEFPGGTIATVLTGSLGSGSIRDRITELASKKNFSGWTFVVPAVAEEARRARENVWLLPKMWDPSALFAAADVLIVRAGGSTLTEAAVSGIPSLVIPWKGAADNHQYQNALSFVSESEGLIWSAEDGDDELESSLLRLGEICAAKKRGDGARGRTICENLWSALWSR</sequence>
<name>A0A073IQY1_9BACT</name>
<keyword evidence="1" id="KW-0328">Glycosyltransferase</keyword>